<feature type="coiled-coil region" evidence="1">
    <location>
        <begin position="147"/>
        <end position="186"/>
    </location>
</feature>
<gene>
    <name evidence="2" type="ORF">PLANPX_0046</name>
</gene>
<dbReference type="Proteomes" id="UP000326837">
    <property type="component" value="Chromosome"/>
</dbReference>
<evidence type="ECO:0000313" key="3">
    <source>
        <dbReference type="Proteomes" id="UP000326837"/>
    </source>
</evidence>
<dbReference type="SUPFAM" id="SSF52172">
    <property type="entry name" value="CheY-like"/>
    <property type="match status" value="1"/>
</dbReference>
<dbReference type="AlphaFoldDB" id="A0A5K7X1B5"/>
<dbReference type="Gene3D" id="1.10.1240.30">
    <property type="entry name" value="KaiA/RbsU domain"/>
    <property type="match status" value="1"/>
</dbReference>
<keyword evidence="3" id="KW-1185">Reference proteome</keyword>
<dbReference type="SUPFAM" id="SSF101215">
    <property type="entry name" value="KaiA/RbsU domain"/>
    <property type="match status" value="1"/>
</dbReference>
<reference evidence="3" key="1">
    <citation type="submission" date="2019-10" db="EMBL/GenBank/DDBJ databases">
        <title>Lacipirellula parvula gen. nov., sp. nov., representing a lineage of planctomycetes widespread in freshwater anoxic habitats, and description of the family Lacipirellulaceae.</title>
        <authorList>
            <person name="Dedysh S.N."/>
            <person name="Kulichevskaya I.S."/>
            <person name="Beletsky A.V."/>
            <person name="Rakitin A.L."/>
            <person name="Mardanov A.V."/>
            <person name="Ivanova A.A."/>
            <person name="Saltykova V.X."/>
            <person name="Rijpstra W.I.C."/>
            <person name="Sinninghe Damste J.S."/>
            <person name="Ravin N.V."/>
        </authorList>
    </citation>
    <scope>NUCLEOTIDE SEQUENCE [LARGE SCALE GENOMIC DNA]</scope>
    <source>
        <strain evidence="3">PX69</strain>
    </source>
</reference>
<proteinExistence type="predicted"/>
<protein>
    <recommendedName>
        <fullName evidence="4">Response regulatory domain-containing protein</fullName>
    </recommendedName>
</protein>
<dbReference type="Gene3D" id="3.40.50.2300">
    <property type="match status" value="1"/>
</dbReference>
<dbReference type="KEGG" id="lpav:PLANPX_0046"/>
<dbReference type="InterPro" id="IPR017944">
    <property type="entry name" value="KaiA/RbsU_helical_domain_sf"/>
</dbReference>
<dbReference type="InterPro" id="IPR011006">
    <property type="entry name" value="CheY-like_superfamily"/>
</dbReference>
<dbReference type="RefSeq" id="WP_152096780.1">
    <property type="nucleotide sequence ID" value="NZ_AP021861.1"/>
</dbReference>
<name>A0A5K7X1B5_9BACT</name>
<keyword evidence="1" id="KW-0175">Coiled coil</keyword>
<sequence>MAVAFTAAEHHAGVAAAPLPARLKLLFIAASRGAATWLANAFAVDGAAQITVEEAIGEASGLARLRHEAFDAILIGHEPLVFDGLELATALRTGGHDAPILLLGHEPPATLDALCYEAGADDYCCLAETTVRGLLWKFSRAIERAALSRENRRLIQAERHRLQQERQEAERLLEQQRALIADLEELSAGRQPPPVTLSLIADADGLLADDAPCIGIDLLAMAPREPHPLPPELVAHYRELLRAYVIMGAGNLAREMSDLATLLAEANVSAQRALQLHLQVLEELVQGLGNRSARHVMNRADLLALEVMSHLADGYRQRYHERRHPARQQLLPGFERAA</sequence>
<organism evidence="2 3">
    <name type="scientific">Lacipirellula parvula</name>
    <dbReference type="NCBI Taxonomy" id="2650471"/>
    <lineage>
        <taxon>Bacteria</taxon>
        <taxon>Pseudomonadati</taxon>
        <taxon>Planctomycetota</taxon>
        <taxon>Planctomycetia</taxon>
        <taxon>Pirellulales</taxon>
        <taxon>Lacipirellulaceae</taxon>
        <taxon>Lacipirellula</taxon>
    </lineage>
</organism>
<evidence type="ECO:0008006" key="4">
    <source>
        <dbReference type="Google" id="ProtNLM"/>
    </source>
</evidence>
<accession>A0A5K7X1B5</accession>
<evidence type="ECO:0000313" key="2">
    <source>
        <dbReference type="EMBL" id="BBO30434.1"/>
    </source>
</evidence>
<evidence type="ECO:0000256" key="1">
    <source>
        <dbReference type="SAM" id="Coils"/>
    </source>
</evidence>
<dbReference type="EMBL" id="AP021861">
    <property type="protein sequence ID" value="BBO30434.1"/>
    <property type="molecule type" value="Genomic_DNA"/>
</dbReference>